<dbReference type="PANTHER" id="PTHR43542">
    <property type="entry name" value="METHYLTRANSFERASE"/>
    <property type="match status" value="1"/>
</dbReference>
<dbReference type="GO" id="GO:0032259">
    <property type="term" value="P:methylation"/>
    <property type="evidence" value="ECO:0007669"/>
    <property type="project" value="UniProtKB-KW"/>
</dbReference>
<reference evidence="3 4" key="1">
    <citation type="submission" date="2023-11" db="EMBL/GenBank/DDBJ databases">
        <title>A Novel Polar Bacteriovorax (B. antarcticus) Isolated from the Biocrust in Antarctica.</title>
        <authorList>
            <person name="Mun W."/>
            <person name="Choi S.Y."/>
            <person name="Mitchell R.J."/>
        </authorList>
    </citation>
    <scope>NUCLEOTIDE SEQUENCE [LARGE SCALE GENOMIC DNA]</scope>
    <source>
        <strain evidence="3 4">PP10</strain>
    </source>
</reference>
<dbReference type="RefSeq" id="WP_323576988.1">
    <property type="nucleotide sequence ID" value="NZ_JAYGJQ010000002.1"/>
</dbReference>
<protein>
    <submittedName>
        <fullName evidence="3">RsmD family RNA methyltransferase</fullName>
    </submittedName>
</protein>
<dbReference type="EMBL" id="JAYGJQ010000002">
    <property type="protein sequence ID" value="MEA9357094.1"/>
    <property type="molecule type" value="Genomic_DNA"/>
</dbReference>
<dbReference type="PIRSF" id="PIRSF004553">
    <property type="entry name" value="CHP00095"/>
    <property type="match status" value="1"/>
</dbReference>
<evidence type="ECO:0000313" key="3">
    <source>
        <dbReference type="EMBL" id="MEA9357094.1"/>
    </source>
</evidence>
<evidence type="ECO:0000256" key="2">
    <source>
        <dbReference type="ARBA" id="ARBA00022679"/>
    </source>
</evidence>
<dbReference type="InterPro" id="IPR004398">
    <property type="entry name" value="RNA_MeTrfase_RsmD"/>
</dbReference>
<accession>A0ABU5VVL8</accession>
<organism evidence="3 4">
    <name type="scientific">Bacteriovorax antarcticus</name>
    <dbReference type="NCBI Taxonomy" id="3088717"/>
    <lineage>
        <taxon>Bacteria</taxon>
        <taxon>Pseudomonadati</taxon>
        <taxon>Bdellovibrionota</taxon>
        <taxon>Bacteriovoracia</taxon>
        <taxon>Bacteriovoracales</taxon>
        <taxon>Bacteriovoracaceae</taxon>
        <taxon>Bacteriovorax</taxon>
    </lineage>
</organism>
<proteinExistence type="predicted"/>
<sequence>MSIKILGGFARGQILDVPKGDLIRPTSIMLRRRIYDFYQDLGDVTFVDLCAGSGAMAFEAWSRGAKRVFINEVNRHVLKILEENRENLLVRNHHKKTGEIHCSYFPAEKWIKTFRAEYEKFSEAEKGETVIFLDPPYSEKHIYLDIVKFLKEESWYFGQLWIESDPKKGLSQAQISELGLTPAKVYEQGDNFIYVTNFPQQT</sequence>
<evidence type="ECO:0000313" key="4">
    <source>
        <dbReference type="Proteomes" id="UP001302274"/>
    </source>
</evidence>
<keyword evidence="4" id="KW-1185">Reference proteome</keyword>
<name>A0ABU5VVL8_9BACT</name>
<dbReference type="CDD" id="cd02440">
    <property type="entry name" value="AdoMet_MTases"/>
    <property type="match status" value="1"/>
</dbReference>
<evidence type="ECO:0000256" key="1">
    <source>
        <dbReference type="ARBA" id="ARBA00022603"/>
    </source>
</evidence>
<dbReference type="Pfam" id="PF03602">
    <property type="entry name" value="Cons_hypoth95"/>
    <property type="match status" value="1"/>
</dbReference>
<comment type="caution">
    <text evidence="3">The sequence shown here is derived from an EMBL/GenBank/DDBJ whole genome shotgun (WGS) entry which is preliminary data.</text>
</comment>
<dbReference type="InterPro" id="IPR029063">
    <property type="entry name" value="SAM-dependent_MTases_sf"/>
</dbReference>
<dbReference type="Proteomes" id="UP001302274">
    <property type="component" value="Unassembled WGS sequence"/>
</dbReference>
<dbReference type="PANTHER" id="PTHR43542:SF1">
    <property type="entry name" value="METHYLTRANSFERASE"/>
    <property type="match status" value="1"/>
</dbReference>
<keyword evidence="2" id="KW-0808">Transferase</keyword>
<dbReference type="Gene3D" id="3.40.50.150">
    <property type="entry name" value="Vaccinia Virus protein VP39"/>
    <property type="match status" value="1"/>
</dbReference>
<gene>
    <name evidence="3" type="ORF">SHI21_12790</name>
</gene>
<dbReference type="GO" id="GO:0008168">
    <property type="term" value="F:methyltransferase activity"/>
    <property type="evidence" value="ECO:0007669"/>
    <property type="project" value="UniProtKB-KW"/>
</dbReference>
<dbReference type="SUPFAM" id="SSF53335">
    <property type="entry name" value="S-adenosyl-L-methionine-dependent methyltransferases"/>
    <property type="match status" value="1"/>
</dbReference>
<keyword evidence="1 3" id="KW-0489">Methyltransferase</keyword>